<reference evidence="1" key="1">
    <citation type="submission" date="2007-03" db="EMBL/GenBank/DDBJ databases">
        <title>Annotation of Culex pipiens quinquefasciatus.</title>
        <authorList>
            <consortium name="The Broad Institute Genome Sequencing Platform"/>
            <person name="Atkinson P.W."/>
            <person name="Hemingway J."/>
            <person name="Christensen B.M."/>
            <person name="Higgs S."/>
            <person name="Kodira C."/>
            <person name="Hannick L."/>
            <person name="Megy K."/>
            <person name="O'Leary S."/>
            <person name="Pearson M."/>
            <person name="Haas B.J."/>
            <person name="Mauceli E."/>
            <person name="Wortman J.R."/>
            <person name="Lee N.H."/>
            <person name="Guigo R."/>
            <person name="Stanke M."/>
            <person name="Alvarado L."/>
            <person name="Amedeo P."/>
            <person name="Antoine C.H."/>
            <person name="Arensburger P."/>
            <person name="Bidwell S.L."/>
            <person name="Crawford M."/>
            <person name="Camaro F."/>
            <person name="Devon K."/>
            <person name="Engels R."/>
            <person name="Hammond M."/>
            <person name="Howarth C."/>
            <person name="Koehrsen M."/>
            <person name="Lawson D."/>
            <person name="Montgomery P."/>
            <person name="Nene V."/>
            <person name="Nusbaum C."/>
            <person name="Puiu D."/>
            <person name="Romero-Severson J."/>
            <person name="Severson D.W."/>
            <person name="Shumway M."/>
            <person name="Sisk P."/>
            <person name="Stolte C."/>
            <person name="Zeng Q."/>
            <person name="Eisenstadt E."/>
            <person name="Fraser-Liggett C."/>
            <person name="Strausberg R."/>
            <person name="Galagan J."/>
            <person name="Birren B."/>
            <person name="Collins F.H."/>
        </authorList>
    </citation>
    <scope>NUCLEOTIDE SEQUENCE [LARGE SCALE GENOMIC DNA]</scope>
    <source>
        <strain evidence="1">JHB</strain>
    </source>
</reference>
<evidence type="ECO:0008006" key="4">
    <source>
        <dbReference type="Google" id="ProtNLM"/>
    </source>
</evidence>
<keyword evidence="3" id="KW-1185">Reference proteome</keyword>
<organism>
    <name type="scientific">Culex quinquefasciatus</name>
    <name type="common">Southern house mosquito</name>
    <name type="synonym">Culex pungens</name>
    <dbReference type="NCBI Taxonomy" id="7176"/>
    <lineage>
        <taxon>Eukaryota</taxon>
        <taxon>Metazoa</taxon>
        <taxon>Ecdysozoa</taxon>
        <taxon>Arthropoda</taxon>
        <taxon>Hexapoda</taxon>
        <taxon>Insecta</taxon>
        <taxon>Pterygota</taxon>
        <taxon>Neoptera</taxon>
        <taxon>Endopterygota</taxon>
        <taxon>Diptera</taxon>
        <taxon>Nematocera</taxon>
        <taxon>Culicoidea</taxon>
        <taxon>Culicidae</taxon>
        <taxon>Culicinae</taxon>
        <taxon>Culicini</taxon>
        <taxon>Culex</taxon>
        <taxon>Culex</taxon>
    </lineage>
</organism>
<sequence>MRGRNWSTAEDEALCTAWLNTSQDSITRTNQKLETFYNRVYEVFVEICTERNLDCQPELRVPSGIKARWLTISKSCSKFAGCTAQPIREIKADQHRRTN</sequence>
<dbReference type="AlphaFoldDB" id="B0X9I3"/>
<dbReference type="InParanoid" id="B0X9I3"/>
<dbReference type="VEuPathDB" id="VectorBase:CPIJ016066"/>
<dbReference type="Proteomes" id="UP000002320">
    <property type="component" value="Unassembled WGS sequence"/>
</dbReference>
<dbReference type="HOGENOM" id="CLU_012390_7_3_1"/>
<proteinExistence type="predicted"/>
<accession>B0X9I3</accession>
<dbReference type="KEGG" id="cqu:CpipJ_CPIJ016066"/>
<name>B0X9I3_CULQU</name>
<dbReference type="EMBL" id="DS232538">
    <property type="protein sequence ID" value="EDS43152.1"/>
    <property type="molecule type" value="Genomic_DNA"/>
</dbReference>
<evidence type="ECO:0000313" key="2">
    <source>
        <dbReference type="EnsemblMetazoa" id="CPIJ016066-PA"/>
    </source>
</evidence>
<reference evidence="2" key="2">
    <citation type="submission" date="2020-05" db="UniProtKB">
        <authorList>
            <consortium name="EnsemblMetazoa"/>
        </authorList>
    </citation>
    <scope>IDENTIFICATION</scope>
    <source>
        <strain evidence="2">JHB</strain>
    </source>
</reference>
<dbReference type="eggNOG" id="ENOG502S88Z">
    <property type="taxonomic scope" value="Eukaryota"/>
</dbReference>
<evidence type="ECO:0000313" key="1">
    <source>
        <dbReference type="EMBL" id="EDS43152.1"/>
    </source>
</evidence>
<evidence type="ECO:0000313" key="3">
    <source>
        <dbReference type="Proteomes" id="UP000002320"/>
    </source>
</evidence>
<dbReference type="STRING" id="7176.B0X9I3"/>
<dbReference type="PANTHER" id="PTHR45125">
    <property type="entry name" value="F21J9.4-RELATED"/>
    <property type="match status" value="1"/>
</dbReference>
<protein>
    <recommendedName>
        <fullName evidence="4">Myb-like domain-containing protein</fullName>
    </recommendedName>
</protein>
<gene>
    <name evidence="2" type="primary">6049576</name>
    <name evidence="1" type="ORF">CpipJ_CPIJ016066</name>
</gene>
<dbReference type="EnsemblMetazoa" id="CPIJ016066-RA">
    <property type="protein sequence ID" value="CPIJ016066-PA"/>
    <property type="gene ID" value="CPIJ016066"/>
</dbReference>